<evidence type="ECO:0000313" key="2">
    <source>
        <dbReference type="Proteomes" id="UP001295794"/>
    </source>
</evidence>
<keyword evidence="2" id="KW-1185">Reference proteome</keyword>
<protein>
    <submittedName>
        <fullName evidence="1">Uncharacterized protein</fullName>
    </submittedName>
</protein>
<comment type="caution">
    <text evidence="1">The sequence shown here is derived from an EMBL/GenBank/DDBJ whole genome shotgun (WGS) entry which is preliminary data.</text>
</comment>
<dbReference type="AlphaFoldDB" id="A0AAD2H2C5"/>
<organism evidence="1 2">
    <name type="scientific">Mycena citricolor</name>
    <dbReference type="NCBI Taxonomy" id="2018698"/>
    <lineage>
        <taxon>Eukaryota</taxon>
        <taxon>Fungi</taxon>
        <taxon>Dikarya</taxon>
        <taxon>Basidiomycota</taxon>
        <taxon>Agaricomycotina</taxon>
        <taxon>Agaricomycetes</taxon>
        <taxon>Agaricomycetidae</taxon>
        <taxon>Agaricales</taxon>
        <taxon>Marasmiineae</taxon>
        <taxon>Mycenaceae</taxon>
        <taxon>Mycena</taxon>
    </lineage>
</organism>
<dbReference type="EMBL" id="CAVNYO010000110">
    <property type="protein sequence ID" value="CAK5266823.1"/>
    <property type="molecule type" value="Genomic_DNA"/>
</dbReference>
<gene>
    <name evidence="1" type="ORF">MYCIT1_LOCUS8784</name>
</gene>
<proteinExistence type="predicted"/>
<dbReference type="Proteomes" id="UP001295794">
    <property type="component" value="Unassembled WGS sequence"/>
</dbReference>
<name>A0AAD2H2C5_9AGAR</name>
<accession>A0AAD2H2C5</accession>
<reference evidence="1" key="1">
    <citation type="submission" date="2023-11" db="EMBL/GenBank/DDBJ databases">
        <authorList>
            <person name="De Vega J J."/>
            <person name="De Vega J J."/>
        </authorList>
    </citation>
    <scope>NUCLEOTIDE SEQUENCE</scope>
</reference>
<evidence type="ECO:0000313" key="1">
    <source>
        <dbReference type="EMBL" id="CAK5266823.1"/>
    </source>
</evidence>
<sequence length="134" mass="13897">MSAIAPLSPLPSVSSSILLHLSLSFSPSPPLLSLLVCFPHPVPLRSVLRCPGSALLPLPLPAFASGLRLLAALFWFCRPPTGFVGRLLPSLTWCVPSNLALVGCVQGSAEGDWGGWASCGASFGSFFVDGSHAV</sequence>